<proteinExistence type="predicted"/>
<sequence length="150" mass="16399">MKRFYTLLATASSLFILTACGSDHKDSQAVSHSSSSKSVAKKVSKKSVNYDKKAETIFENDLGGTDEYPLIGHIEVNHSGDDITGVSVWGDESLTTASPSDLKHYFSAGAQIGSRLLNKDYKVPFIQVYAGNKKVARSEYGNNSQMKDLR</sequence>
<dbReference type="RefSeq" id="WP_057801064.1">
    <property type="nucleotide sequence ID" value="NZ_JQBX01000001.1"/>
</dbReference>
<dbReference type="AlphaFoldDB" id="A0A0R2L9I5"/>
<comment type="caution">
    <text evidence="2">The sequence shown here is derived from an EMBL/GenBank/DDBJ whole genome shotgun (WGS) entry which is preliminary data.</text>
</comment>
<dbReference type="STRING" id="331679.IV81_GL000006"/>
<name>A0A0R2L9I5_9LACO</name>
<evidence type="ECO:0000313" key="2">
    <source>
        <dbReference type="EMBL" id="KRN95124.1"/>
    </source>
</evidence>
<organism evidence="2 3">
    <name type="scientific">Pediococcus stilesii</name>
    <dbReference type="NCBI Taxonomy" id="331679"/>
    <lineage>
        <taxon>Bacteria</taxon>
        <taxon>Bacillati</taxon>
        <taxon>Bacillota</taxon>
        <taxon>Bacilli</taxon>
        <taxon>Lactobacillales</taxon>
        <taxon>Lactobacillaceae</taxon>
        <taxon>Pediococcus</taxon>
    </lineage>
</organism>
<reference evidence="2 3" key="1">
    <citation type="journal article" date="2015" name="Genome Announc.">
        <title>Expanding the biotechnology potential of lactobacilli through comparative genomics of 213 strains and associated genera.</title>
        <authorList>
            <person name="Sun Z."/>
            <person name="Harris H.M."/>
            <person name="McCann A."/>
            <person name="Guo C."/>
            <person name="Argimon S."/>
            <person name="Zhang W."/>
            <person name="Yang X."/>
            <person name="Jeffery I.B."/>
            <person name="Cooney J.C."/>
            <person name="Kagawa T.F."/>
            <person name="Liu W."/>
            <person name="Song Y."/>
            <person name="Salvetti E."/>
            <person name="Wrobel A."/>
            <person name="Rasinkangas P."/>
            <person name="Parkhill J."/>
            <person name="Rea M.C."/>
            <person name="O'Sullivan O."/>
            <person name="Ritari J."/>
            <person name="Douillard F.P."/>
            <person name="Paul Ross R."/>
            <person name="Yang R."/>
            <person name="Briner A.E."/>
            <person name="Felis G.E."/>
            <person name="de Vos W.M."/>
            <person name="Barrangou R."/>
            <person name="Klaenhammer T.R."/>
            <person name="Caufield P.W."/>
            <person name="Cui Y."/>
            <person name="Zhang H."/>
            <person name="O'Toole P.W."/>
        </authorList>
    </citation>
    <scope>NUCLEOTIDE SEQUENCE [LARGE SCALE GENOMIC DNA]</scope>
    <source>
        <strain evidence="2 3">DSM 18001</strain>
    </source>
</reference>
<feature type="chain" id="PRO_5038573419" evidence="1">
    <location>
        <begin position="22"/>
        <end position="150"/>
    </location>
</feature>
<dbReference type="EMBL" id="JQBX01000001">
    <property type="protein sequence ID" value="KRN95124.1"/>
    <property type="molecule type" value="Genomic_DNA"/>
</dbReference>
<evidence type="ECO:0000313" key="3">
    <source>
        <dbReference type="Proteomes" id="UP000051859"/>
    </source>
</evidence>
<dbReference type="Proteomes" id="UP000051859">
    <property type="component" value="Unassembled WGS sequence"/>
</dbReference>
<keyword evidence="1" id="KW-0732">Signal</keyword>
<gene>
    <name evidence="2" type="ORF">IV81_GL000006</name>
</gene>
<feature type="signal peptide" evidence="1">
    <location>
        <begin position="1"/>
        <end position="21"/>
    </location>
</feature>
<accession>A0A0R2L9I5</accession>
<evidence type="ECO:0000256" key="1">
    <source>
        <dbReference type="SAM" id="SignalP"/>
    </source>
</evidence>
<dbReference type="PROSITE" id="PS51257">
    <property type="entry name" value="PROKAR_LIPOPROTEIN"/>
    <property type="match status" value="1"/>
</dbReference>
<keyword evidence="3" id="KW-1185">Reference proteome</keyword>
<protein>
    <submittedName>
        <fullName evidence="2">Uncharacterized protein</fullName>
    </submittedName>
</protein>
<dbReference type="PATRIC" id="fig|331679.3.peg.7"/>